<comment type="subcellular location">
    <subcellularLocation>
        <location evidence="1">Nucleus</location>
    </subcellularLocation>
</comment>
<evidence type="ECO:0000256" key="3">
    <source>
        <dbReference type="ARBA" id="ARBA00022771"/>
    </source>
</evidence>
<dbReference type="PANTHER" id="PTHR10071">
    <property type="entry name" value="TRANSCRIPTION FACTOR GATA FAMILY MEMBER"/>
    <property type="match status" value="1"/>
</dbReference>
<dbReference type="GO" id="GO:0000122">
    <property type="term" value="P:negative regulation of transcription by RNA polymerase II"/>
    <property type="evidence" value="ECO:0007669"/>
    <property type="project" value="TreeGrafter"/>
</dbReference>
<dbReference type="GO" id="GO:0005634">
    <property type="term" value="C:nucleus"/>
    <property type="evidence" value="ECO:0007669"/>
    <property type="project" value="UniProtKB-SubCell"/>
</dbReference>
<feature type="domain" description="GATA-type" evidence="8">
    <location>
        <begin position="86"/>
        <end position="148"/>
    </location>
</feature>
<feature type="compositionally biased region" description="Basic and acidic residues" evidence="7">
    <location>
        <begin position="73"/>
        <end position="87"/>
    </location>
</feature>
<dbReference type="GO" id="GO:0045944">
    <property type="term" value="P:positive regulation of transcription by RNA polymerase II"/>
    <property type="evidence" value="ECO:0007669"/>
    <property type="project" value="TreeGrafter"/>
</dbReference>
<dbReference type="InterPro" id="IPR000679">
    <property type="entry name" value="Znf_GATA"/>
</dbReference>
<reference evidence="9" key="1">
    <citation type="journal article" date="2016" name="Proc. Natl. Acad. Sci. U.S.A.">
        <title>Lipid metabolic changes in an early divergent fungus govern the establishment of a mutualistic symbiosis with endobacteria.</title>
        <authorList>
            <person name="Lastovetsky O.A."/>
            <person name="Gaspar M.L."/>
            <person name="Mondo S.J."/>
            <person name="LaButti K.M."/>
            <person name="Sandor L."/>
            <person name="Grigoriev I.V."/>
            <person name="Henry S.A."/>
            <person name="Pawlowska T.E."/>
        </authorList>
    </citation>
    <scope>NUCLEOTIDE SEQUENCE [LARGE SCALE GENOMIC DNA]</scope>
    <source>
        <strain evidence="9">ATCC 52814</strain>
    </source>
</reference>
<keyword evidence="2" id="KW-0479">Metal-binding</keyword>
<proteinExistence type="predicted"/>
<evidence type="ECO:0000256" key="4">
    <source>
        <dbReference type="ARBA" id="ARBA00022833"/>
    </source>
</evidence>
<keyword evidence="5" id="KW-0539">Nucleus</keyword>
<dbReference type="SUPFAM" id="SSF57716">
    <property type="entry name" value="Glucocorticoid receptor-like (DNA-binding domain)"/>
    <property type="match status" value="1"/>
</dbReference>
<evidence type="ECO:0000259" key="8">
    <source>
        <dbReference type="PROSITE" id="PS50114"/>
    </source>
</evidence>
<accession>A0A1X0R7N9</accession>
<evidence type="ECO:0000256" key="7">
    <source>
        <dbReference type="SAM" id="MobiDB-lite"/>
    </source>
</evidence>
<dbReference type="EMBL" id="KV921895">
    <property type="protein sequence ID" value="ORE07994.1"/>
    <property type="molecule type" value="Genomic_DNA"/>
</dbReference>
<evidence type="ECO:0000313" key="9">
    <source>
        <dbReference type="EMBL" id="ORE07994.1"/>
    </source>
</evidence>
<dbReference type="Proteomes" id="UP000242414">
    <property type="component" value="Unassembled WGS sequence"/>
</dbReference>
<feature type="region of interest" description="Disordered" evidence="7">
    <location>
        <begin position="51"/>
        <end position="87"/>
    </location>
</feature>
<evidence type="ECO:0000256" key="5">
    <source>
        <dbReference type="ARBA" id="ARBA00023242"/>
    </source>
</evidence>
<dbReference type="VEuPathDB" id="FungiDB:BCV72DRAFT_225750"/>
<dbReference type="AlphaFoldDB" id="A0A1X0R7N9"/>
<dbReference type="Pfam" id="PF00320">
    <property type="entry name" value="GATA"/>
    <property type="match status" value="1"/>
</dbReference>
<dbReference type="InterPro" id="IPR013088">
    <property type="entry name" value="Znf_NHR/GATA"/>
</dbReference>
<gene>
    <name evidence="9" type="ORF">BCV72DRAFT_225750</name>
</gene>
<dbReference type="InterPro" id="IPR039355">
    <property type="entry name" value="Transcription_factor_GATA"/>
</dbReference>
<dbReference type="GO" id="GO:0000981">
    <property type="term" value="F:DNA-binding transcription factor activity, RNA polymerase II-specific"/>
    <property type="evidence" value="ECO:0007669"/>
    <property type="project" value="TreeGrafter"/>
</dbReference>
<dbReference type="CDD" id="cd00202">
    <property type="entry name" value="ZnF_GATA"/>
    <property type="match status" value="1"/>
</dbReference>
<evidence type="ECO:0000256" key="2">
    <source>
        <dbReference type="ARBA" id="ARBA00022723"/>
    </source>
</evidence>
<dbReference type="GO" id="GO:0000978">
    <property type="term" value="F:RNA polymerase II cis-regulatory region sequence-specific DNA binding"/>
    <property type="evidence" value="ECO:0007669"/>
    <property type="project" value="TreeGrafter"/>
</dbReference>
<dbReference type="OrthoDB" id="515401at2759"/>
<evidence type="ECO:0000256" key="1">
    <source>
        <dbReference type="ARBA" id="ARBA00004123"/>
    </source>
</evidence>
<organism evidence="9">
    <name type="scientific">Rhizopus microsporus var. microsporus</name>
    <dbReference type="NCBI Taxonomy" id="86635"/>
    <lineage>
        <taxon>Eukaryota</taxon>
        <taxon>Fungi</taxon>
        <taxon>Fungi incertae sedis</taxon>
        <taxon>Mucoromycota</taxon>
        <taxon>Mucoromycotina</taxon>
        <taxon>Mucoromycetes</taxon>
        <taxon>Mucorales</taxon>
        <taxon>Mucorineae</taxon>
        <taxon>Rhizopodaceae</taxon>
        <taxon>Rhizopus</taxon>
    </lineage>
</organism>
<keyword evidence="4" id="KW-0862">Zinc</keyword>
<dbReference type="PANTHER" id="PTHR10071:SF281">
    <property type="entry name" value="BOX A-BINDING FACTOR-RELATED"/>
    <property type="match status" value="1"/>
</dbReference>
<dbReference type="Gene3D" id="3.30.50.10">
    <property type="entry name" value="Erythroid Transcription Factor GATA-1, subunit A"/>
    <property type="match status" value="1"/>
</dbReference>
<dbReference type="SMART" id="SM00401">
    <property type="entry name" value="ZnF_GATA"/>
    <property type="match status" value="1"/>
</dbReference>
<evidence type="ECO:0000256" key="6">
    <source>
        <dbReference type="PROSITE-ProRule" id="PRU00094"/>
    </source>
</evidence>
<dbReference type="GO" id="GO:0008270">
    <property type="term" value="F:zinc ion binding"/>
    <property type="evidence" value="ECO:0007669"/>
    <property type="project" value="UniProtKB-KW"/>
</dbReference>
<feature type="region of interest" description="Disordered" evidence="7">
    <location>
        <begin position="135"/>
        <end position="162"/>
    </location>
</feature>
<dbReference type="PROSITE" id="PS50114">
    <property type="entry name" value="GATA_ZN_FINGER_2"/>
    <property type="match status" value="1"/>
</dbReference>
<protein>
    <recommendedName>
        <fullName evidence="8">GATA-type domain-containing protein</fullName>
    </recommendedName>
</protein>
<name>A0A1X0R7N9_RHIZD</name>
<sequence length="228" mass="27171">MNEQANYMNQVTAGSLVFDQGISMPQTELFLPSPPIDMYLFNHTPNYHLDTFYPSHHHHHQQQQQQQSSFPESKIEQPKKKRSSHDTRHIECYNCHVTKTPLWRRTPDRVHSLCNACGLYYKQYNMHRPLQVRQKQNKQPLLHGEMTRSITKSKRPREEQQEELSKKVLLLEQKSLIDPQQDDTKFKSLLDRMSTEQMEKFLNMLERRCAILRSIIYSTDKEINVYTL</sequence>
<keyword evidence="3 6" id="KW-0863">Zinc-finger</keyword>